<accession>A0A0E0JGH1</accession>
<protein>
    <submittedName>
        <fullName evidence="2">Uncharacterized protein</fullName>
    </submittedName>
</protein>
<feature type="region of interest" description="Disordered" evidence="1">
    <location>
        <begin position="66"/>
        <end position="86"/>
    </location>
</feature>
<dbReference type="Proteomes" id="UP000026962">
    <property type="component" value="Chromosome 1"/>
</dbReference>
<name>A0A0E0JGH1_ORYPU</name>
<feature type="region of interest" description="Disordered" evidence="1">
    <location>
        <begin position="9"/>
        <end position="34"/>
    </location>
</feature>
<organism evidence="2">
    <name type="scientific">Oryza punctata</name>
    <name type="common">Red rice</name>
    <dbReference type="NCBI Taxonomy" id="4537"/>
    <lineage>
        <taxon>Eukaryota</taxon>
        <taxon>Viridiplantae</taxon>
        <taxon>Streptophyta</taxon>
        <taxon>Embryophyta</taxon>
        <taxon>Tracheophyta</taxon>
        <taxon>Spermatophyta</taxon>
        <taxon>Magnoliopsida</taxon>
        <taxon>Liliopsida</taxon>
        <taxon>Poales</taxon>
        <taxon>Poaceae</taxon>
        <taxon>BOP clade</taxon>
        <taxon>Oryzoideae</taxon>
        <taxon>Oryzeae</taxon>
        <taxon>Oryzinae</taxon>
        <taxon>Oryza</taxon>
    </lineage>
</organism>
<dbReference type="EnsemblPlants" id="OPUNC01G09540.1">
    <property type="protein sequence ID" value="OPUNC01G09540.1"/>
    <property type="gene ID" value="OPUNC01G09540"/>
</dbReference>
<sequence>MLIPYAYRTSRCSGGPASRRHHRHSRSANGTPSSVVIVGAEPTNAPGSLLLGLRLGGSPRQLVSSLQRTGSSNTASAGVTPERGDKNQILRHYDEVDHDDVTSSVCSVDAGPMAAMAAASSCSCRRSRRLWSEAVRSPLHPLHRRAPSRI</sequence>
<evidence type="ECO:0000313" key="2">
    <source>
        <dbReference type="EnsemblPlants" id="OPUNC01G09540.1"/>
    </source>
</evidence>
<proteinExistence type="predicted"/>
<evidence type="ECO:0000313" key="3">
    <source>
        <dbReference type="Proteomes" id="UP000026962"/>
    </source>
</evidence>
<dbReference type="OMA" id="NEWEWDS"/>
<dbReference type="HOGENOM" id="CLU_1743486_0_0_1"/>
<reference evidence="2" key="2">
    <citation type="submission" date="2018-05" db="EMBL/GenBank/DDBJ databases">
        <title>OpunRS2 (Oryza punctata Reference Sequence Version 2).</title>
        <authorList>
            <person name="Zhang J."/>
            <person name="Kudrna D."/>
            <person name="Lee S."/>
            <person name="Talag J."/>
            <person name="Welchert J."/>
            <person name="Wing R.A."/>
        </authorList>
    </citation>
    <scope>NUCLEOTIDE SEQUENCE [LARGE SCALE GENOMIC DNA]</scope>
</reference>
<reference evidence="2" key="1">
    <citation type="submission" date="2015-04" db="UniProtKB">
        <authorList>
            <consortium name="EnsemblPlants"/>
        </authorList>
    </citation>
    <scope>IDENTIFICATION</scope>
</reference>
<keyword evidence="3" id="KW-1185">Reference proteome</keyword>
<feature type="compositionally biased region" description="Polar residues" evidence="1">
    <location>
        <begin position="66"/>
        <end position="77"/>
    </location>
</feature>
<dbReference type="AlphaFoldDB" id="A0A0E0JGH1"/>
<evidence type="ECO:0000256" key="1">
    <source>
        <dbReference type="SAM" id="MobiDB-lite"/>
    </source>
</evidence>
<dbReference type="Gramene" id="OPUNC01G09540.1">
    <property type="protein sequence ID" value="OPUNC01G09540.1"/>
    <property type="gene ID" value="OPUNC01G09540"/>
</dbReference>